<organism evidence="2 3">
    <name type="scientific">Streptomyces rimosus subsp. rimosus</name>
    <dbReference type="NCBI Taxonomy" id="132474"/>
    <lineage>
        <taxon>Bacteria</taxon>
        <taxon>Bacillati</taxon>
        <taxon>Actinomycetota</taxon>
        <taxon>Actinomycetes</taxon>
        <taxon>Kitasatosporales</taxon>
        <taxon>Streptomycetaceae</taxon>
        <taxon>Streptomyces</taxon>
    </lineage>
</organism>
<dbReference type="InterPro" id="IPR039708">
    <property type="entry name" value="MT1774/Rv1733c-like"/>
</dbReference>
<dbReference type="EMBL" id="CP094298">
    <property type="protein sequence ID" value="UNZ00795.1"/>
    <property type="molecule type" value="Genomic_DNA"/>
</dbReference>
<keyword evidence="1" id="KW-1133">Transmembrane helix</keyword>
<evidence type="ECO:0000313" key="3">
    <source>
        <dbReference type="Proteomes" id="UP000829494"/>
    </source>
</evidence>
<feature type="transmembrane region" description="Helical" evidence="1">
    <location>
        <begin position="148"/>
        <end position="166"/>
    </location>
</feature>
<protein>
    <submittedName>
        <fullName evidence="2">Membrane protein</fullName>
    </submittedName>
</protein>
<gene>
    <name evidence="2" type="ORF">SRIMR7_01420</name>
</gene>
<dbReference type="GeneID" id="66860122"/>
<dbReference type="PANTHER" id="PTHR42305">
    <property type="entry name" value="MEMBRANE PROTEIN RV1733C-RELATED"/>
    <property type="match status" value="1"/>
</dbReference>
<proteinExistence type="predicted"/>
<keyword evidence="3" id="KW-1185">Reference proteome</keyword>
<reference evidence="2 3" key="1">
    <citation type="submission" date="2022-03" db="EMBL/GenBank/DDBJ databases">
        <title>Complete genome of Streptomyces rimosus ssp. rimosus R7 (=ATCC 10970).</title>
        <authorList>
            <person name="Beganovic S."/>
            <person name="Ruckert C."/>
            <person name="Busche T."/>
            <person name="Kalinowski J."/>
            <person name="Wittmann C."/>
        </authorList>
    </citation>
    <scope>NUCLEOTIDE SEQUENCE [LARGE SCALE GENOMIC DNA]</scope>
    <source>
        <strain evidence="2 3">R7</strain>
    </source>
</reference>
<keyword evidence="1" id="KW-0472">Membrane</keyword>
<dbReference type="Proteomes" id="UP000829494">
    <property type="component" value="Chromosome"/>
</dbReference>
<evidence type="ECO:0000313" key="2">
    <source>
        <dbReference type="EMBL" id="UNZ00795.1"/>
    </source>
</evidence>
<sequence>MRTAKRWWRWRRNPLRRRVDVLEAWLGLLTALLLAVGAPAAGFGAASWAYETQSRTVREQQRTRHPVPAVLMQDVTARRSQQAGAADGGYPTKVRWKAPDGSFHTGDTKVSAGQRKGTRITVWVLHNGRLTEKPLDHNDALSTATATGIWAATGTGTAVFSVAWWIRRILERRRLDAWEREWGEVGPMWRRRTG</sequence>
<accession>A0ABY3YTS7</accession>
<dbReference type="PANTHER" id="PTHR42305:SF1">
    <property type="entry name" value="MEMBRANE PROTEIN RV1733C-RELATED"/>
    <property type="match status" value="1"/>
</dbReference>
<evidence type="ECO:0000256" key="1">
    <source>
        <dbReference type="SAM" id="Phobius"/>
    </source>
</evidence>
<keyword evidence="1" id="KW-0812">Transmembrane</keyword>
<name>A0ABY3YTS7_STRRM</name>
<dbReference type="RefSeq" id="WP_003980544.1">
    <property type="nucleotide sequence ID" value="NZ_CP094298.1"/>
</dbReference>